<comment type="caution">
    <text evidence="5">The sequence shown here is derived from an EMBL/GenBank/DDBJ whole genome shotgun (WGS) entry which is preliminary data.</text>
</comment>
<dbReference type="InterPro" id="IPR009057">
    <property type="entry name" value="Homeodomain-like_sf"/>
</dbReference>
<dbReference type="PANTHER" id="PTHR30514:SF18">
    <property type="entry name" value="RPIR-FAMILY TRANSCRIPTIONAL REGULATOR"/>
    <property type="match status" value="1"/>
</dbReference>
<dbReference type="InterPro" id="IPR036388">
    <property type="entry name" value="WH-like_DNA-bd_sf"/>
</dbReference>
<dbReference type="PROSITE" id="PS51071">
    <property type="entry name" value="HTH_RPIR"/>
    <property type="match status" value="1"/>
</dbReference>
<protein>
    <recommendedName>
        <fullName evidence="4">HTH rpiR-type domain-containing protein</fullName>
    </recommendedName>
</protein>
<organism evidence="5 6">
    <name type="scientific">Vreelandella lutescens</name>
    <dbReference type="NCBI Taxonomy" id="1602943"/>
    <lineage>
        <taxon>Bacteria</taxon>
        <taxon>Pseudomonadati</taxon>
        <taxon>Pseudomonadota</taxon>
        <taxon>Gammaproteobacteria</taxon>
        <taxon>Oceanospirillales</taxon>
        <taxon>Halomonadaceae</taxon>
        <taxon>Vreelandella</taxon>
    </lineage>
</organism>
<dbReference type="InterPro" id="IPR046348">
    <property type="entry name" value="SIS_dom_sf"/>
</dbReference>
<accession>A0ABQ1NRN9</accession>
<dbReference type="Proteomes" id="UP000597301">
    <property type="component" value="Unassembled WGS sequence"/>
</dbReference>
<keyword evidence="1" id="KW-0805">Transcription regulation</keyword>
<keyword evidence="2" id="KW-0238">DNA-binding</keyword>
<dbReference type="PANTHER" id="PTHR30514">
    <property type="entry name" value="GLUCOKINASE"/>
    <property type="match status" value="1"/>
</dbReference>
<name>A0ABQ1NRN9_9GAMM</name>
<evidence type="ECO:0000313" key="6">
    <source>
        <dbReference type="Proteomes" id="UP000597301"/>
    </source>
</evidence>
<reference evidence="6" key="1">
    <citation type="journal article" date="2019" name="Int. J. Syst. Evol. Microbiol.">
        <title>The Global Catalogue of Microorganisms (GCM) 10K type strain sequencing project: providing services to taxonomists for standard genome sequencing and annotation.</title>
        <authorList>
            <consortium name="The Broad Institute Genomics Platform"/>
            <consortium name="The Broad Institute Genome Sequencing Center for Infectious Disease"/>
            <person name="Wu L."/>
            <person name="Ma J."/>
        </authorList>
    </citation>
    <scope>NUCLEOTIDE SEQUENCE [LARGE SCALE GENOMIC DNA]</scope>
    <source>
        <strain evidence="6">CGMCC 1.15122</strain>
    </source>
</reference>
<dbReference type="Gene3D" id="1.10.10.10">
    <property type="entry name" value="Winged helix-like DNA-binding domain superfamily/Winged helix DNA-binding domain"/>
    <property type="match status" value="1"/>
</dbReference>
<dbReference type="EMBL" id="BMHM01000002">
    <property type="protein sequence ID" value="GGC83276.1"/>
    <property type="molecule type" value="Genomic_DNA"/>
</dbReference>
<dbReference type="SUPFAM" id="SSF46689">
    <property type="entry name" value="Homeodomain-like"/>
    <property type="match status" value="1"/>
</dbReference>
<dbReference type="InterPro" id="IPR047640">
    <property type="entry name" value="RpiR-like"/>
</dbReference>
<feature type="domain" description="HTH rpiR-type" evidence="4">
    <location>
        <begin position="25"/>
        <end position="101"/>
    </location>
</feature>
<gene>
    <name evidence="5" type="ORF">GCM10011382_11740</name>
</gene>
<sequence length="299" mass="33729">MSVTDFIIYETVVSGHAMTPNTKERSFLNRVRSALPTLHPAERRLGEFVCDFPGELASYDAQELASFAKVSKATVSRFVRRLGYESYEAARKHAREEQTTGSRLFLPSTELHEEEHSLSSNLEQGKANLDRTFTTITQAEIDDVAQTILRARKTWVIGFRASHPFADYLRWQLTQVVEHVTSLPGGGETLGEQLVNFTQDDCVIIFGLRRRVALTEQLLLHAKECGAKLLYITDEGLTTEPSATWHFRCHTLASGPLFNHTAVMALCHLVVMRTIELAGDASRTRLRRIEALNDRLEEL</sequence>
<keyword evidence="3" id="KW-0804">Transcription</keyword>
<dbReference type="SUPFAM" id="SSF53697">
    <property type="entry name" value="SIS domain"/>
    <property type="match status" value="1"/>
</dbReference>
<evidence type="ECO:0000256" key="3">
    <source>
        <dbReference type="ARBA" id="ARBA00023163"/>
    </source>
</evidence>
<keyword evidence="6" id="KW-1185">Reference proteome</keyword>
<dbReference type="CDD" id="cd05013">
    <property type="entry name" value="SIS_RpiR"/>
    <property type="match status" value="1"/>
</dbReference>
<evidence type="ECO:0000259" key="4">
    <source>
        <dbReference type="PROSITE" id="PS51071"/>
    </source>
</evidence>
<dbReference type="InterPro" id="IPR001347">
    <property type="entry name" value="SIS_dom"/>
</dbReference>
<dbReference type="InterPro" id="IPR000281">
    <property type="entry name" value="HTH_RpiR"/>
</dbReference>
<dbReference type="Pfam" id="PF01418">
    <property type="entry name" value="HTH_6"/>
    <property type="match status" value="1"/>
</dbReference>
<dbReference type="Gene3D" id="3.40.50.10490">
    <property type="entry name" value="Glucose-6-phosphate isomerase like protein, domain 1"/>
    <property type="match status" value="1"/>
</dbReference>
<evidence type="ECO:0000256" key="1">
    <source>
        <dbReference type="ARBA" id="ARBA00023015"/>
    </source>
</evidence>
<dbReference type="InterPro" id="IPR035472">
    <property type="entry name" value="RpiR-like_SIS"/>
</dbReference>
<evidence type="ECO:0000313" key="5">
    <source>
        <dbReference type="EMBL" id="GGC83276.1"/>
    </source>
</evidence>
<proteinExistence type="predicted"/>
<evidence type="ECO:0000256" key="2">
    <source>
        <dbReference type="ARBA" id="ARBA00023125"/>
    </source>
</evidence>
<dbReference type="Pfam" id="PF01380">
    <property type="entry name" value="SIS"/>
    <property type="match status" value="1"/>
</dbReference>